<protein>
    <submittedName>
        <fullName evidence="1">Uncharacterized protein</fullName>
    </submittedName>
</protein>
<keyword evidence="2" id="KW-1185">Reference proteome</keyword>
<evidence type="ECO:0000313" key="2">
    <source>
        <dbReference type="Proteomes" id="UP001190700"/>
    </source>
</evidence>
<evidence type="ECO:0000313" key="1">
    <source>
        <dbReference type="EMBL" id="KAK3284798.1"/>
    </source>
</evidence>
<proteinExistence type="predicted"/>
<sequence length="146" mass="16411">MPQVFPMYGDKTYDALSKTTAPSMKYEFVVLAPALSYMHDYLSYVTETVNGLSRTLYSADETVERLKKMENSIHGVFSLLCNHFTVLHLRASIDGEGASKSDSDSLHVNLKFVEECVYQGTEDLVTDTLLMEYIDGHAPHGVHRRA</sequence>
<name>A0AAE0GVF8_9CHLO</name>
<gene>
    <name evidence="1" type="ORF">CYMTET_7563</name>
</gene>
<dbReference type="EMBL" id="LGRX02002138">
    <property type="protein sequence ID" value="KAK3284798.1"/>
    <property type="molecule type" value="Genomic_DNA"/>
</dbReference>
<organism evidence="1 2">
    <name type="scientific">Cymbomonas tetramitiformis</name>
    <dbReference type="NCBI Taxonomy" id="36881"/>
    <lineage>
        <taxon>Eukaryota</taxon>
        <taxon>Viridiplantae</taxon>
        <taxon>Chlorophyta</taxon>
        <taxon>Pyramimonadophyceae</taxon>
        <taxon>Pyramimonadales</taxon>
        <taxon>Pyramimonadaceae</taxon>
        <taxon>Cymbomonas</taxon>
    </lineage>
</organism>
<dbReference type="Proteomes" id="UP001190700">
    <property type="component" value="Unassembled WGS sequence"/>
</dbReference>
<reference evidence="1 2" key="1">
    <citation type="journal article" date="2015" name="Genome Biol. Evol.">
        <title>Comparative Genomics of a Bacterivorous Green Alga Reveals Evolutionary Causalities and Consequences of Phago-Mixotrophic Mode of Nutrition.</title>
        <authorList>
            <person name="Burns J.A."/>
            <person name="Paasch A."/>
            <person name="Narechania A."/>
            <person name="Kim E."/>
        </authorList>
    </citation>
    <scope>NUCLEOTIDE SEQUENCE [LARGE SCALE GENOMIC DNA]</scope>
    <source>
        <strain evidence="1 2">PLY_AMNH</strain>
    </source>
</reference>
<accession>A0AAE0GVF8</accession>
<comment type="caution">
    <text evidence="1">The sequence shown here is derived from an EMBL/GenBank/DDBJ whole genome shotgun (WGS) entry which is preliminary data.</text>
</comment>
<dbReference type="AlphaFoldDB" id="A0AAE0GVF8"/>